<dbReference type="SUPFAM" id="SSF74653">
    <property type="entry name" value="TolA/TonB C-terminal domain"/>
    <property type="match status" value="1"/>
</dbReference>
<evidence type="ECO:0000256" key="1">
    <source>
        <dbReference type="SAM" id="MobiDB-lite"/>
    </source>
</evidence>
<evidence type="ECO:0000256" key="2">
    <source>
        <dbReference type="SAM" id="SignalP"/>
    </source>
</evidence>
<feature type="region of interest" description="Disordered" evidence="1">
    <location>
        <begin position="22"/>
        <end position="58"/>
    </location>
</feature>
<sequence length="154" mass="15969">MAFSGLVCTGLLMGLVACGGSQTPQASGPQPATAKEGEVADAGPEAAAAAAPPERPFAGSATEATQLISGVVDKYTDPVSKCVREYRARKNLPRQRVELSVGIDQDGRLLGVTLKGKPDPTLSSCVQDVLKGAMFPRSHAGVITVTKSYEEIVQ</sequence>
<evidence type="ECO:0000313" key="3">
    <source>
        <dbReference type="EMBL" id="AKU95912.1"/>
    </source>
</evidence>
<feature type="chain" id="PRO_5005465883" description="AgmX/PglI C-terminal domain-containing protein" evidence="2">
    <location>
        <begin position="27"/>
        <end position="154"/>
    </location>
</feature>
<organism evidence="3 4">
    <name type="scientific">Labilithrix luteola</name>
    <dbReference type="NCBI Taxonomy" id="1391654"/>
    <lineage>
        <taxon>Bacteria</taxon>
        <taxon>Pseudomonadati</taxon>
        <taxon>Myxococcota</taxon>
        <taxon>Polyangia</taxon>
        <taxon>Polyangiales</taxon>
        <taxon>Labilitrichaceae</taxon>
        <taxon>Labilithrix</taxon>
    </lineage>
</organism>
<evidence type="ECO:0000313" key="4">
    <source>
        <dbReference type="Proteomes" id="UP000064967"/>
    </source>
</evidence>
<feature type="signal peptide" evidence="2">
    <location>
        <begin position="1"/>
        <end position="26"/>
    </location>
</feature>
<dbReference type="AlphaFoldDB" id="A0A0K1PQV8"/>
<name>A0A0K1PQV8_9BACT</name>
<keyword evidence="2" id="KW-0732">Signal</keyword>
<proteinExistence type="predicted"/>
<dbReference type="KEGG" id="llu:AKJ09_02576"/>
<protein>
    <recommendedName>
        <fullName evidence="5">AgmX/PglI C-terminal domain-containing protein</fullName>
    </recommendedName>
</protein>
<dbReference type="EMBL" id="CP012333">
    <property type="protein sequence ID" value="AKU95912.1"/>
    <property type="molecule type" value="Genomic_DNA"/>
</dbReference>
<dbReference type="STRING" id="1391654.AKJ09_02576"/>
<accession>A0A0K1PQV8</accession>
<dbReference type="Proteomes" id="UP000064967">
    <property type="component" value="Chromosome"/>
</dbReference>
<keyword evidence="4" id="KW-1185">Reference proteome</keyword>
<reference evidence="3 4" key="1">
    <citation type="submission" date="2015-08" db="EMBL/GenBank/DDBJ databases">
        <authorList>
            <person name="Babu N.S."/>
            <person name="Beckwith C.J."/>
            <person name="Beseler K.G."/>
            <person name="Brison A."/>
            <person name="Carone J.V."/>
            <person name="Caskin T.P."/>
            <person name="Diamond M."/>
            <person name="Durham M.E."/>
            <person name="Foxe J.M."/>
            <person name="Go M."/>
            <person name="Henderson B.A."/>
            <person name="Jones I.B."/>
            <person name="McGettigan J.A."/>
            <person name="Micheletti S.J."/>
            <person name="Nasrallah M.E."/>
            <person name="Ortiz D."/>
            <person name="Piller C.R."/>
            <person name="Privatt S.R."/>
            <person name="Schneider S.L."/>
            <person name="Sharp S."/>
            <person name="Smith T.C."/>
            <person name="Stanton J.D."/>
            <person name="Ullery H.E."/>
            <person name="Wilson R.J."/>
            <person name="Serrano M.G."/>
            <person name="Buck G."/>
            <person name="Lee V."/>
            <person name="Wang Y."/>
            <person name="Carvalho R."/>
            <person name="Voegtly L."/>
            <person name="Shi R."/>
            <person name="Duckworth R."/>
            <person name="Johnson A."/>
            <person name="Loviza R."/>
            <person name="Walstead R."/>
            <person name="Shah Z."/>
            <person name="Kiflezghi M."/>
            <person name="Wade K."/>
            <person name="Ball S.L."/>
            <person name="Bradley K.W."/>
            <person name="Asai D.J."/>
            <person name="Bowman C.A."/>
            <person name="Russell D.A."/>
            <person name="Pope W.H."/>
            <person name="Jacobs-Sera D."/>
            <person name="Hendrix R.W."/>
            <person name="Hatfull G.F."/>
        </authorList>
    </citation>
    <scope>NUCLEOTIDE SEQUENCE [LARGE SCALE GENOMIC DNA]</scope>
    <source>
        <strain evidence="3 4">DSM 27648</strain>
    </source>
</reference>
<evidence type="ECO:0008006" key="5">
    <source>
        <dbReference type="Google" id="ProtNLM"/>
    </source>
</evidence>
<gene>
    <name evidence="3" type="ORF">AKJ09_02576</name>
</gene>
<feature type="compositionally biased region" description="Low complexity" evidence="1">
    <location>
        <begin position="40"/>
        <end position="58"/>
    </location>
</feature>